<dbReference type="GO" id="GO:0006412">
    <property type="term" value="P:translation"/>
    <property type="evidence" value="ECO:0007669"/>
    <property type="project" value="InterPro"/>
</dbReference>
<evidence type="ECO:0000256" key="3">
    <source>
        <dbReference type="ARBA" id="ARBA00023274"/>
    </source>
</evidence>
<feature type="compositionally biased region" description="Basic residues" evidence="4">
    <location>
        <begin position="86"/>
        <end position="95"/>
    </location>
</feature>
<evidence type="ECO:0000256" key="4">
    <source>
        <dbReference type="SAM" id="MobiDB-lite"/>
    </source>
</evidence>
<name>A0A0F7SWR2_PHARH</name>
<keyword evidence="3" id="KW-0687">Ribonucleoprotein</keyword>
<reference evidence="5" key="1">
    <citation type="submission" date="2014-08" db="EMBL/GenBank/DDBJ databases">
        <authorList>
            <person name="Sharma Rahul"/>
            <person name="Thines Marco"/>
        </authorList>
    </citation>
    <scope>NUCLEOTIDE SEQUENCE</scope>
</reference>
<dbReference type="GO" id="GO:0003735">
    <property type="term" value="F:structural constituent of ribosome"/>
    <property type="evidence" value="ECO:0007669"/>
    <property type="project" value="InterPro"/>
</dbReference>
<comment type="similarity">
    <text evidence="1">Belongs to the bacterial ribosomal protein bL34 family.</text>
</comment>
<dbReference type="InterPro" id="IPR000271">
    <property type="entry name" value="Ribosomal_bL34"/>
</dbReference>
<dbReference type="Pfam" id="PF00468">
    <property type="entry name" value="Ribosomal_L34"/>
    <property type="match status" value="1"/>
</dbReference>
<keyword evidence="2 5" id="KW-0689">Ribosomal protein</keyword>
<evidence type="ECO:0000256" key="2">
    <source>
        <dbReference type="ARBA" id="ARBA00022980"/>
    </source>
</evidence>
<proteinExistence type="inferred from homology"/>
<dbReference type="EMBL" id="LN483332">
    <property type="protein sequence ID" value="CED85209.1"/>
    <property type="molecule type" value="Genomic_DNA"/>
</dbReference>
<organism evidence="5">
    <name type="scientific">Phaffia rhodozyma</name>
    <name type="common">Yeast</name>
    <name type="synonym">Xanthophyllomyces dendrorhous</name>
    <dbReference type="NCBI Taxonomy" id="264483"/>
    <lineage>
        <taxon>Eukaryota</taxon>
        <taxon>Fungi</taxon>
        <taxon>Dikarya</taxon>
        <taxon>Basidiomycota</taxon>
        <taxon>Agaricomycotina</taxon>
        <taxon>Tremellomycetes</taxon>
        <taxon>Cystofilobasidiales</taxon>
        <taxon>Mrakiaceae</taxon>
        <taxon>Phaffia</taxon>
    </lineage>
</organism>
<dbReference type="GO" id="GO:1990904">
    <property type="term" value="C:ribonucleoprotein complex"/>
    <property type="evidence" value="ECO:0007669"/>
    <property type="project" value="UniProtKB-KW"/>
</dbReference>
<feature type="region of interest" description="Disordered" evidence="4">
    <location>
        <begin position="77"/>
        <end position="104"/>
    </location>
</feature>
<evidence type="ECO:0000313" key="5">
    <source>
        <dbReference type="EMBL" id="CED85209.1"/>
    </source>
</evidence>
<sequence>MPRLFPSSLRTLPARSSLLATRASGLTFRPIGLVRPSLSTTSLLVSSSRLSASLSPSSVLSSFRQFSTSLALLRGNARGDEYQPSQRKRKNKHGFLSKLRTSTEKDTRTAQPYISVLSLTAF</sequence>
<accession>A0A0F7SWR2</accession>
<dbReference type="GO" id="GO:0005840">
    <property type="term" value="C:ribosome"/>
    <property type="evidence" value="ECO:0007669"/>
    <property type="project" value="UniProtKB-KW"/>
</dbReference>
<dbReference type="Gene3D" id="1.10.287.3980">
    <property type="match status" value="1"/>
</dbReference>
<protein>
    <submittedName>
        <fullName evidence="5">Mitochondrial ribosomal protein L34</fullName>
    </submittedName>
</protein>
<dbReference type="AlphaFoldDB" id="A0A0F7SWR2"/>
<evidence type="ECO:0000256" key="1">
    <source>
        <dbReference type="ARBA" id="ARBA00010111"/>
    </source>
</evidence>